<feature type="transmembrane region" description="Helical" evidence="2">
    <location>
        <begin position="57"/>
        <end position="77"/>
    </location>
</feature>
<feature type="transmembrane region" description="Helical" evidence="2">
    <location>
        <begin position="89"/>
        <end position="109"/>
    </location>
</feature>
<organism evidence="3 4">
    <name type="scientific">Citricoccus muralis</name>
    <dbReference type="NCBI Taxonomy" id="169134"/>
    <lineage>
        <taxon>Bacteria</taxon>
        <taxon>Bacillati</taxon>
        <taxon>Actinomycetota</taxon>
        <taxon>Actinomycetes</taxon>
        <taxon>Micrococcales</taxon>
        <taxon>Micrococcaceae</taxon>
        <taxon>Citricoccus</taxon>
    </lineage>
</organism>
<feature type="transmembrane region" description="Helical" evidence="2">
    <location>
        <begin position="12"/>
        <end position="31"/>
    </location>
</feature>
<dbReference type="EMBL" id="QREH01000001">
    <property type="protein sequence ID" value="REE04661.1"/>
    <property type="molecule type" value="Genomic_DNA"/>
</dbReference>
<reference evidence="3 4" key="1">
    <citation type="submission" date="2018-07" db="EMBL/GenBank/DDBJ databases">
        <title>Sequencing the genomes of 1000 actinobacteria strains.</title>
        <authorList>
            <person name="Klenk H.-P."/>
        </authorList>
    </citation>
    <scope>NUCLEOTIDE SEQUENCE [LARGE SCALE GENOMIC DNA]</scope>
    <source>
        <strain evidence="3 4">DSM 14442</strain>
    </source>
</reference>
<evidence type="ECO:0000313" key="4">
    <source>
        <dbReference type="Proteomes" id="UP000256727"/>
    </source>
</evidence>
<accession>A0A3D9LDZ4</accession>
<feature type="compositionally biased region" description="Basic residues" evidence="1">
    <location>
        <begin position="215"/>
        <end position="224"/>
    </location>
</feature>
<dbReference type="OrthoDB" id="4964753at2"/>
<keyword evidence="2" id="KW-0472">Membrane</keyword>
<keyword evidence="2" id="KW-1133">Transmembrane helix</keyword>
<feature type="region of interest" description="Disordered" evidence="1">
    <location>
        <begin position="205"/>
        <end position="224"/>
    </location>
</feature>
<sequence length="224" mass="25847">MLLRTILTTPAYLGMLVLIGGAAALLFYIAWRCLNGDTRTWALLPPFPFQVSKHNTWPFMLLMIGLTLLTALPSVFFEAARMEEAREATWNVVFIPLALVILSFIWWPLAWTPRWFRNWAAQNNPGATPWSLEEIERVKAAPPSKRRNRAIKDIARVAGEEHVEGMVPEGILDKVEEKGIKHDEKHGITPDMDTFERAKIIRANRARWKEEKRQQKQARRNHQS</sequence>
<dbReference type="Proteomes" id="UP000256727">
    <property type="component" value="Unassembled WGS sequence"/>
</dbReference>
<protein>
    <submittedName>
        <fullName evidence="3">Uncharacterized protein</fullName>
    </submittedName>
</protein>
<keyword evidence="4" id="KW-1185">Reference proteome</keyword>
<evidence type="ECO:0000256" key="1">
    <source>
        <dbReference type="SAM" id="MobiDB-lite"/>
    </source>
</evidence>
<evidence type="ECO:0000256" key="2">
    <source>
        <dbReference type="SAM" id="Phobius"/>
    </source>
</evidence>
<name>A0A3D9LDZ4_9MICC</name>
<gene>
    <name evidence="3" type="ORF">C8E99_2506</name>
</gene>
<dbReference type="AlphaFoldDB" id="A0A3D9LDZ4"/>
<evidence type="ECO:0000313" key="3">
    <source>
        <dbReference type="EMBL" id="REE04661.1"/>
    </source>
</evidence>
<proteinExistence type="predicted"/>
<dbReference type="RefSeq" id="WP_115932551.1">
    <property type="nucleotide sequence ID" value="NZ_QREH01000001.1"/>
</dbReference>
<comment type="caution">
    <text evidence="3">The sequence shown here is derived from an EMBL/GenBank/DDBJ whole genome shotgun (WGS) entry which is preliminary data.</text>
</comment>
<keyword evidence="2" id="KW-0812">Transmembrane</keyword>